<dbReference type="AlphaFoldDB" id="A0A0M9X5D3"/>
<gene>
    <name evidence="2" type="ORF">ADK41_36020</name>
</gene>
<dbReference type="RefSeq" id="WP_030837086.1">
    <property type="nucleotide sequence ID" value="NZ_JBFBKA010000038.1"/>
</dbReference>
<keyword evidence="1" id="KW-0732">Signal</keyword>
<feature type="signal peptide" evidence="1">
    <location>
        <begin position="1"/>
        <end position="27"/>
    </location>
</feature>
<reference evidence="2 3" key="1">
    <citation type="submission" date="2015-07" db="EMBL/GenBank/DDBJ databases">
        <authorList>
            <person name="Noorani M."/>
        </authorList>
    </citation>
    <scope>NUCLEOTIDE SEQUENCE [LARGE SCALE GENOMIC DNA]</scope>
    <source>
        <strain evidence="2 3">NRRL B-24567</strain>
    </source>
</reference>
<comment type="caution">
    <text evidence="2">The sequence shown here is derived from an EMBL/GenBank/DDBJ whole genome shotgun (WGS) entry which is preliminary data.</text>
</comment>
<sequence>MRTHATVAAVTGALALSALVVPAAAQAADDTRPSFGATVSDTTAGLKAGLKADASAPTARSGASAKAAAALDVTVSGVSVNHNKDVVVGTTGTYTVPLTYTLNHTGDLGAYGTAAMIYHGTSIDDATWGFASDDAAACTEVSPTALKCSTTVTFLPDELLNEDAGTWRVGVVVVTEDDEVTLENVGTRKVLRTSKVTVDAAPEPVKKGATITVTGKLTRADWDTNTYVGYGSQSVVLQYRAKDSSAYGNVKGIKSTSTGALKTTVTASAGGHYRFVFNGSPTGGKATATGDYIGVQ</sequence>
<keyword evidence="3" id="KW-1185">Reference proteome</keyword>
<evidence type="ECO:0008006" key="4">
    <source>
        <dbReference type="Google" id="ProtNLM"/>
    </source>
</evidence>
<evidence type="ECO:0000256" key="1">
    <source>
        <dbReference type="SAM" id="SignalP"/>
    </source>
</evidence>
<name>A0A0M9X5D3_9ACTN</name>
<evidence type="ECO:0000313" key="3">
    <source>
        <dbReference type="Proteomes" id="UP000037773"/>
    </source>
</evidence>
<accession>A0A0M9X5D3</accession>
<protein>
    <recommendedName>
        <fullName evidence="4">Lipoprotein</fullName>
    </recommendedName>
</protein>
<dbReference type="EMBL" id="LGCN01000261">
    <property type="protein sequence ID" value="KOT28119.1"/>
    <property type="molecule type" value="Genomic_DNA"/>
</dbReference>
<dbReference type="PATRIC" id="fig|36816.3.peg.7823"/>
<dbReference type="Proteomes" id="UP000037773">
    <property type="component" value="Unassembled WGS sequence"/>
</dbReference>
<organism evidence="2 3">
    <name type="scientific">Streptomyces caelestis</name>
    <dbReference type="NCBI Taxonomy" id="36816"/>
    <lineage>
        <taxon>Bacteria</taxon>
        <taxon>Bacillati</taxon>
        <taxon>Actinomycetota</taxon>
        <taxon>Actinomycetes</taxon>
        <taxon>Kitasatosporales</taxon>
        <taxon>Streptomycetaceae</taxon>
        <taxon>Streptomyces</taxon>
    </lineage>
</organism>
<feature type="chain" id="PRO_5005840147" description="Lipoprotein" evidence="1">
    <location>
        <begin position="28"/>
        <end position="296"/>
    </location>
</feature>
<evidence type="ECO:0000313" key="2">
    <source>
        <dbReference type="EMBL" id="KOT28119.1"/>
    </source>
</evidence>
<proteinExistence type="predicted"/>